<dbReference type="VEuPathDB" id="FungiDB:RhiirA1_467814"/>
<dbReference type="EMBL" id="LLXI01001613">
    <property type="protein sequence ID" value="PKY54459.1"/>
    <property type="molecule type" value="Genomic_DNA"/>
</dbReference>
<dbReference type="VEuPathDB" id="FungiDB:RhiirFUN_001309"/>
<accession>A0A2I1H6G8</accession>
<protein>
    <submittedName>
        <fullName evidence="1">Uncharacterized protein</fullName>
    </submittedName>
</protein>
<organism evidence="1 2">
    <name type="scientific">Rhizophagus irregularis</name>
    <dbReference type="NCBI Taxonomy" id="588596"/>
    <lineage>
        <taxon>Eukaryota</taxon>
        <taxon>Fungi</taxon>
        <taxon>Fungi incertae sedis</taxon>
        <taxon>Mucoromycota</taxon>
        <taxon>Glomeromycotina</taxon>
        <taxon>Glomeromycetes</taxon>
        <taxon>Glomerales</taxon>
        <taxon>Glomeraceae</taxon>
        <taxon>Rhizophagus</taxon>
    </lineage>
</organism>
<dbReference type="VEuPathDB" id="FungiDB:FUN_023225"/>
<sequence>METPETLEFNGLTQQHTNLVNPLNTCIIEDERLREDLMGNVCEEKYNDCIQCLGKLGDSAKHLYNLIGKQRNVNDDVLVLVKRLLVKLEDKNAFSKYRDWVTYFNKNLKAEVEWDVWSKSQKAIFNKVTFENVNYSEKEKGYVSKLENVLKEVFSMSLENYELLILLKYKSNQEFHGGIQQSLRDAQKELDNTSFHGIMAFFKNPLYQLFRSLKIYESPNH</sequence>
<dbReference type="OrthoDB" id="2372803at2759"/>
<dbReference type="AlphaFoldDB" id="A0A2I1H6G8"/>
<evidence type="ECO:0000313" key="1">
    <source>
        <dbReference type="EMBL" id="PKY54459.1"/>
    </source>
</evidence>
<reference evidence="1 2" key="1">
    <citation type="submission" date="2015-10" db="EMBL/GenBank/DDBJ databases">
        <title>Genome analyses suggest a sexual origin of heterokaryosis in a supposedly ancient asexual fungus.</title>
        <authorList>
            <person name="Ropars J."/>
            <person name="Sedzielewska K."/>
            <person name="Noel J."/>
            <person name="Charron P."/>
            <person name="Farinelli L."/>
            <person name="Marton T."/>
            <person name="Kruger M."/>
            <person name="Pelin A."/>
            <person name="Brachmann A."/>
            <person name="Corradi N."/>
        </authorList>
    </citation>
    <scope>NUCLEOTIDE SEQUENCE [LARGE SCALE GENOMIC DNA]</scope>
    <source>
        <strain evidence="1 2">A4</strain>
    </source>
</reference>
<gene>
    <name evidence="1" type="ORF">RhiirA4_426791</name>
</gene>
<dbReference type="Proteomes" id="UP000234323">
    <property type="component" value="Unassembled WGS sequence"/>
</dbReference>
<evidence type="ECO:0000313" key="2">
    <source>
        <dbReference type="Proteomes" id="UP000234323"/>
    </source>
</evidence>
<keyword evidence="2" id="KW-1185">Reference proteome</keyword>
<proteinExistence type="predicted"/>
<comment type="caution">
    <text evidence="1">The sequence shown here is derived from an EMBL/GenBank/DDBJ whole genome shotgun (WGS) entry which is preliminary data.</text>
</comment>
<name>A0A2I1H6G8_9GLOM</name>